<evidence type="ECO:0000313" key="2">
    <source>
        <dbReference type="EMBL" id="MEJ2870599.1"/>
    </source>
</evidence>
<evidence type="ECO:0000313" key="3">
    <source>
        <dbReference type="Proteomes" id="UP001385809"/>
    </source>
</evidence>
<feature type="signal peptide" evidence="1">
    <location>
        <begin position="1"/>
        <end position="31"/>
    </location>
</feature>
<dbReference type="Proteomes" id="UP001385809">
    <property type="component" value="Unassembled WGS sequence"/>
</dbReference>
<protein>
    <submittedName>
        <fullName evidence="2">Uncharacterized protein</fullName>
    </submittedName>
</protein>
<gene>
    <name evidence="2" type="ORF">WCD74_22730</name>
</gene>
<dbReference type="RefSeq" id="WP_337697168.1">
    <property type="nucleotide sequence ID" value="NZ_JBBEGN010000014.1"/>
</dbReference>
<accession>A0ABU8MUD9</accession>
<keyword evidence="3" id="KW-1185">Reference proteome</keyword>
<evidence type="ECO:0000256" key="1">
    <source>
        <dbReference type="SAM" id="SignalP"/>
    </source>
</evidence>
<reference evidence="2 3" key="1">
    <citation type="submission" date="2024-03" db="EMBL/GenBank/DDBJ databases">
        <title>Actinomycetospora sp. OC33-EN08, a novel actinomycete isolated from wild orchid (Aerides multiflora).</title>
        <authorList>
            <person name="Suriyachadkun C."/>
        </authorList>
    </citation>
    <scope>NUCLEOTIDE SEQUENCE [LARGE SCALE GENOMIC DNA]</scope>
    <source>
        <strain evidence="2 3">OC33-EN08</strain>
    </source>
</reference>
<dbReference type="EMBL" id="JBBEGN010000014">
    <property type="protein sequence ID" value="MEJ2870599.1"/>
    <property type="molecule type" value="Genomic_DNA"/>
</dbReference>
<keyword evidence="1" id="KW-0732">Signal</keyword>
<feature type="chain" id="PRO_5045098314" evidence="1">
    <location>
        <begin position="32"/>
        <end position="64"/>
    </location>
</feature>
<name>A0ABU8MUD9_9PSEU</name>
<organism evidence="2 3">
    <name type="scientific">Actinomycetospora aurantiaca</name>
    <dbReference type="NCBI Taxonomy" id="3129233"/>
    <lineage>
        <taxon>Bacteria</taxon>
        <taxon>Bacillati</taxon>
        <taxon>Actinomycetota</taxon>
        <taxon>Actinomycetes</taxon>
        <taxon>Pseudonocardiales</taxon>
        <taxon>Pseudonocardiaceae</taxon>
        <taxon>Actinomycetospora</taxon>
    </lineage>
</organism>
<proteinExistence type="predicted"/>
<comment type="caution">
    <text evidence="2">The sequence shown here is derived from an EMBL/GenBank/DDBJ whole genome shotgun (WGS) entry which is preliminary data.</text>
</comment>
<sequence>MRQPSARTARLVAAALAVPAIMIGVAAPASAAEITPIAEYVDTTVADTEAMLGGVLDALGLEAE</sequence>